<proteinExistence type="predicted"/>
<organism evidence="2">
    <name type="scientific">Gordonia sp. MP11Mi</name>
    <dbReference type="NCBI Taxonomy" id="3022769"/>
    <lineage>
        <taxon>Bacteria</taxon>
        <taxon>Bacillati</taxon>
        <taxon>Actinomycetota</taxon>
        <taxon>Actinomycetes</taxon>
        <taxon>Mycobacteriales</taxon>
        <taxon>Gordoniaceae</taxon>
        <taxon>Gordonia</taxon>
    </lineage>
</organism>
<protein>
    <recommendedName>
        <fullName evidence="3">Mce family protein</fullName>
    </recommendedName>
</protein>
<dbReference type="RefSeq" id="WP_420038954.1">
    <property type="nucleotide sequence ID" value="NZ_CP128986.1"/>
</dbReference>
<dbReference type="EMBL" id="CP128986">
    <property type="protein sequence ID" value="WOC13106.1"/>
    <property type="molecule type" value="Genomic_DNA"/>
</dbReference>
<evidence type="ECO:0008006" key="3">
    <source>
        <dbReference type="Google" id="ProtNLM"/>
    </source>
</evidence>
<gene>
    <name evidence="2" type="ORF">MP11Mi_22030</name>
</gene>
<dbReference type="AlphaFoldDB" id="A0AA97GUW9"/>
<name>A0AA97GUW9_9ACTN</name>
<accession>A0AA97GUW9</accession>
<reference evidence="2" key="1">
    <citation type="submission" date="2023-06" db="EMBL/GenBank/DDBJ databases">
        <title>Gordonia sp. nov. and Pseudochrobactrum sp. nov., two species isolated from the burying beetle Nicrophorus vespilloides.</title>
        <authorList>
            <person name="Poehlein A."/>
            <person name="Guzman J."/>
            <person name="Daniel R."/>
            <person name="Vilcinskas A."/>
        </authorList>
    </citation>
    <scope>NUCLEOTIDE SEQUENCE</scope>
    <source>
        <strain evidence="2">MP11Mi</strain>
    </source>
</reference>
<sequence>MTEFRIPGMSATAGAYRNRALATIAAVAAVTTVTVVGVRALPDDTTEIILKTTSVAGGIGPDAAVVLNGSEVGVVSEIDVAAPDTYAVTLDLSGDRADDALAVLTDRTVVSYAPKNLFGISAVVLTSQSGGTPLHNGSTLDAGDPEDATMTTLLRKLSDIQNEAFDPYMSDILSVAAKATDGLLPILGVAGQIMNDIAETQVVSPRKTLPQFAQLVGQVRGTFDDLLPPIRRLMDWQAPRRPGFSEMAEQELAYTEGPVMDQVTKLFSDSELGQTAPLMPVITALLNRINNTFPDSRTNGIQIATLIEKLRRALPAGPDGSPVLTVDAVLASAPGLKAVLDQPPMTKRPATHPTRQGGTR</sequence>
<evidence type="ECO:0000256" key="1">
    <source>
        <dbReference type="SAM" id="MobiDB-lite"/>
    </source>
</evidence>
<feature type="region of interest" description="Disordered" evidence="1">
    <location>
        <begin position="340"/>
        <end position="360"/>
    </location>
</feature>
<evidence type="ECO:0000313" key="2">
    <source>
        <dbReference type="EMBL" id="WOC13106.1"/>
    </source>
</evidence>